<reference evidence="1 2" key="1">
    <citation type="submission" date="2024-01" db="EMBL/GenBank/DDBJ databases">
        <title>Genome assemblies of Stephania.</title>
        <authorList>
            <person name="Yang L."/>
        </authorList>
    </citation>
    <scope>NUCLEOTIDE SEQUENCE [LARGE SCALE GENOMIC DNA]</scope>
    <source>
        <strain evidence="1">YNDBR</strain>
        <tissue evidence="1">Leaf</tissue>
    </source>
</reference>
<accession>A0AAP0IFM1</accession>
<gene>
    <name evidence="1" type="ORF">Syun_021446</name>
</gene>
<name>A0AAP0IFM1_9MAGN</name>
<dbReference type="EMBL" id="JBBNAF010000009">
    <property type="protein sequence ID" value="KAK9114649.1"/>
    <property type="molecule type" value="Genomic_DNA"/>
</dbReference>
<comment type="caution">
    <text evidence="1">The sequence shown here is derived from an EMBL/GenBank/DDBJ whole genome shotgun (WGS) entry which is preliminary data.</text>
</comment>
<dbReference type="AlphaFoldDB" id="A0AAP0IFM1"/>
<organism evidence="1 2">
    <name type="scientific">Stephania yunnanensis</name>
    <dbReference type="NCBI Taxonomy" id="152371"/>
    <lineage>
        <taxon>Eukaryota</taxon>
        <taxon>Viridiplantae</taxon>
        <taxon>Streptophyta</taxon>
        <taxon>Embryophyta</taxon>
        <taxon>Tracheophyta</taxon>
        <taxon>Spermatophyta</taxon>
        <taxon>Magnoliopsida</taxon>
        <taxon>Ranunculales</taxon>
        <taxon>Menispermaceae</taxon>
        <taxon>Menispermoideae</taxon>
        <taxon>Cissampelideae</taxon>
        <taxon>Stephania</taxon>
    </lineage>
</organism>
<dbReference type="Proteomes" id="UP001420932">
    <property type="component" value="Unassembled WGS sequence"/>
</dbReference>
<protein>
    <submittedName>
        <fullName evidence="1">Uncharacterized protein</fullName>
    </submittedName>
</protein>
<proteinExistence type="predicted"/>
<evidence type="ECO:0000313" key="2">
    <source>
        <dbReference type="Proteomes" id="UP001420932"/>
    </source>
</evidence>
<evidence type="ECO:0000313" key="1">
    <source>
        <dbReference type="EMBL" id="KAK9114649.1"/>
    </source>
</evidence>
<sequence length="104" mass="11616">MEGLGEGYDGDIAFASALEIFGGGHNDPISVAFGGFCIDVPALKPDFNRGKVNPNSANQRLQQELLPLSKLLWMRELAMVKFQTSRVTFYRYFSLLTHCLTMKN</sequence>
<keyword evidence="2" id="KW-1185">Reference proteome</keyword>